<organism evidence="2 3">
    <name type="scientific">Caerostris extrusa</name>
    <name type="common">Bark spider</name>
    <name type="synonym">Caerostris bankana</name>
    <dbReference type="NCBI Taxonomy" id="172846"/>
    <lineage>
        <taxon>Eukaryota</taxon>
        <taxon>Metazoa</taxon>
        <taxon>Ecdysozoa</taxon>
        <taxon>Arthropoda</taxon>
        <taxon>Chelicerata</taxon>
        <taxon>Arachnida</taxon>
        <taxon>Araneae</taxon>
        <taxon>Araneomorphae</taxon>
        <taxon>Entelegynae</taxon>
        <taxon>Araneoidea</taxon>
        <taxon>Araneidae</taxon>
        <taxon>Caerostris</taxon>
    </lineage>
</organism>
<evidence type="ECO:0000313" key="2">
    <source>
        <dbReference type="EMBL" id="GIY23030.1"/>
    </source>
</evidence>
<dbReference type="AlphaFoldDB" id="A0AAV4RRW1"/>
<accession>A0AAV4RRW1</accession>
<feature type="region of interest" description="Disordered" evidence="1">
    <location>
        <begin position="21"/>
        <end position="42"/>
    </location>
</feature>
<sequence length="119" mass="13813">MEIIAFSVWLKKIECEREREKRCSRNSGTGRTSCPARPSDRRYEEKSPLKWGVGLYSLITANLEHGFRVIHTPDAESHTHSLSLSPLWVFFSFSFHNGFRIFLRYLAGDALQFNEYPAD</sequence>
<evidence type="ECO:0000256" key="1">
    <source>
        <dbReference type="SAM" id="MobiDB-lite"/>
    </source>
</evidence>
<gene>
    <name evidence="2" type="ORF">CEXT_32401</name>
</gene>
<evidence type="ECO:0000313" key="3">
    <source>
        <dbReference type="Proteomes" id="UP001054945"/>
    </source>
</evidence>
<proteinExistence type="predicted"/>
<keyword evidence="3" id="KW-1185">Reference proteome</keyword>
<dbReference type="EMBL" id="BPLR01008226">
    <property type="protein sequence ID" value="GIY23030.1"/>
    <property type="molecule type" value="Genomic_DNA"/>
</dbReference>
<comment type="caution">
    <text evidence="2">The sequence shown here is derived from an EMBL/GenBank/DDBJ whole genome shotgun (WGS) entry which is preliminary data.</text>
</comment>
<name>A0AAV4RRW1_CAEEX</name>
<reference evidence="2 3" key="1">
    <citation type="submission" date="2021-06" db="EMBL/GenBank/DDBJ databases">
        <title>Caerostris extrusa draft genome.</title>
        <authorList>
            <person name="Kono N."/>
            <person name="Arakawa K."/>
        </authorList>
    </citation>
    <scope>NUCLEOTIDE SEQUENCE [LARGE SCALE GENOMIC DNA]</scope>
</reference>
<dbReference type="Proteomes" id="UP001054945">
    <property type="component" value="Unassembled WGS sequence"/>
</dbReference>
<protein>
    <submittedName>
        <fullName evidence="2">Uncharacterized protein</fullName>
    </submittedName>
</protein>